<gene>
    <name evidence="2" type="ORF">J2Z69_002179</name>
</gene>
<accession>A0ABS4JJ36</accession>
<organism evidence="2 3">
    <name type="scientific">Paenibacillus shirakamiensis</name>
    <dbReference type="NCBI Taxonomy" id="1265935"/>
    <lineage>
        <taxon>Bacteria</taxon>
        <taxon>Bacillati</taxon>
        <taxon>Bacillota</taxon>
        <taxon>Bacilli</taxon>
        <taxon>Bacillales</taxon>
        <taxon>Paenibacillaceae</taxon>
        <taxon>Paenibacillus</taxon>
    </lineage>
</organism>
<keyword evidence="3" id="KW-1185">Reference proteome</keyword>
<proteinExistence type="predicted"/>
<feature type="chain" id="PRO_5047094048" evidence="1">
    <location>
        <begin position="28"/>
        <end position="170"/>
    </location>
</feature>
<reference evidence="2 3" key="1">
    <citation type="submission" date="2021-03" db="EMBL/GenBank/DDBJ databases">
        <title>Genomic Encyclopedia of Type Strains, Phase IV (KMG-IV): sequencing the most valuable type-strain genomes for metagenomic binning, comparative biology and taxonomic classification.</title>
        <authorList>
            <person name="Goeker M."/>
        </authorList>
    </citation>
    <scope>NUCLEOTIDE SEQUENCE [LARGE SCALE GENOMIC DNA]</scope>
    <source>
        <strain evidence="2 3">DSM 26806</strain>
    </source>
</reference>
<dbReference type="Proteomes" id="UP001519288">
    <property type="component" value="Unassembled WGS sequence"/>
</dbReference>
<evidence type="ECO:0000313" key="2">
    <source>
        <dbReference type="EMBL" id="MBP2001136.1"/>
    </source>
</evidence>
<dbReference type="RefSeq" id="WP_209861975.1">
    <property type="nucleotide sequence ID" value="NZ_JAGGLD010000003.1"/>
</dbReference>
<protein>
    <submittedName>
        <fullName evidence="2">Uncharacterized protein</fullName>
    </submittedName>
</protein>
<name>A0ABS4JJ36_9BACL</name>
<dbReference type="EMBL" id="JAGGLD010000003">
    <property type="protein sequence ID" value="MBP2001136.1"/>
    <property type="molecule type" value="Genomic_DNA"/>
</dbReference>
<keyword evidence="1" id="KW-0732">Signal</keyword>
<feature type="signal peptide" evidence="1">
    <location>
        <begin position="1"/>
        <end position="27"/>
    </location>
</feature>
<evidence type="ECO:0000313" key="3">
    <source>
        <dbReference type="Proteomes" id="UP001519288"/>
    </source>
</evidence>
<evidence type="ECO:0000256" key="1">
    <source>
        <dbReference type="SAM" id="SignalP"/>
    </source>
</evidence>
<comment type="caution">
    <text evidence="2">The sequence shown here is derived from an EMBL/GenBank/DDBJ whole genome shotgun (WGS) entry which is preliminary data.</text>
</comment>
<sequence>MKNLRIVLAASTLLGSLLFGFSTESKASTFHTNAANYTDTDLISIWRVTNTGSIYSPVSVKTEVSINATTSGNNWLATKRELVSQTLRDAFLSYPNANFGPGLLNLRGSNVTLDTRGSYIYDPAYTLIGKLTTTSQIYSPNAQAGYGQSVFYGGSGSFQVDSTASVDFNW</sequence>